<keyword evidence="1" id="KW-1133">Transmembrane helix</keyword>
<evidence type="ECO:0000313" key="3">
    <source>
        <dbReference type="Proteomes" id="UP001248819"/>
    </source>
</evidence>
<keyword evidence="3" id="KW-1185">Reference proteome</keyword>
<name>A0ABU3CY47_9FLAO</name>
<feature type="transmembrane region" description="Helical" evidence="1">
    <location>
        <begin position="57"/>
        <end position="78"/>
    </location>
</feature>
<sequence>MQDKIIILKNTKDGVVRDTILTLQDTLRLDLKQEFVLPKEDIFIHTIAEPLSIVEQLGLWIGIILASITIIYTLYSIYKLRQSDKDTQLQLNELKGIIGAIEAQNSIATESNTIMTGYFAELQNLLSTGTGSSELAVLEQKRFRLSVKPRLYINTSGYAGYSGEIHLTLNNRGELAYYDGYEFLDGDKVEFHTWQKSIEITKDGRIQLQGKTMSVHPKDLVFKIKIFYHDQEDFKYESIIEWNKSAKIIETVEL</sequence>
<comment type="caution">
    <text evidence="2">The sequence shown here is derived from an EMBL/GenBank/DDBJ whole genome shotgun (WGS) entry which is preliminary data.</text>
</comment>
<evidence type="ECO:0000313" key="2">
    <source>
        <dbReference type="EMBL" id="MDT0651241.1"/>
    </source>
</evidence>
<proteinExistence type="predicted"/>
<organism evidence="2 3">
    <name type="scientific">Autumnicola edwardsiae</name>
    <dbReference type="NCBI Taxonomy" id="3075594"/>
    <lineage>
        <taxon>Bacteria</taxon>
        <taxon>Pseudomonadati</taxon>
        <taxon>Bacteroidota</taxon>
        <taxon>Flavobacteriia</taxon>
        <taxon>Flavobacteriales</taxon>
        <taxon>Flavobacteriaceae</taxon>
        <taxon>Autumnicola</taxon>
    </lineage>
</organism>
<dbReference type="Proteomes" id="UP001248819">
    <property type="component" value="Unassembled WGS sequence"/>
</dbReference>
<reference evidence="2 3" key="1">
    <citation type="submission" date="2023-09" db="EMBL/GenBank/DDBJ databases">
        <authorList>
            <person name="Rey-Velasco X."/>
        </authorList>
    </citation>
    <scope>NUCLEOTIDE SEQUENCE [LARGE SCALE GENOMIC DNA]</scope>
    <source>
        <strain evidence="2 3">F297</strain>
    </source>
</reference>
<keyword evidence="1" id="KW-0472">Membrane</keyword>
<evidence type="ECO:0000256" key="1">
    <source>
        <dbReference type="SAM" id="Phobius"/>
    </source>
</evidence>
<dbReference type="RefSeq" id="WP_311485367.1">
    <property type="nucleotide sequence ID" value="NZ_JAVRHP010000092.1"/>
</dbReference>
<protein>
    <submittedName>
        <fullName evidence="2">Uncharacterized protein</fullName>
    </submittedName>
</protein>
<gene>
    <name evidence="2" type="ORF">RM529_13875</name>
</gene>
<accession>A0ABU3CY47</accession>
<keyword evidence="1" id="KW-0812">Transmembrane</keyword>
<dbReference type="EMBL" id="JAVRHP010000092">
    <property type="protein sequence ID" value="MDT0651241.1"/>
    <property type="molecule type" value="Genomic_DNA"/>
</dbReference>